<dbReference type="RefSeq" id="WP_207834566.1">
    <property type="nucleotide sequence ID" value="NZ_CP088282.1"/>
</dbReference>
<keyword evidence="2" id="KW-1185">Reference proteome</keyword>
<protein>
    <submittedName>
        <fullName evidence="1">Uncharacterized protein</fullName>
    </submittedName>
</protein>
<reference evidence="1" key="1">
    <citation type="journal article" date="2021" name="Int. J. Syst. Evol. Microbiol.">
        <title>Bradyrhizobium septentrionale sp. nov. (sv. septentrionale) and Bradyrhizobium quebecense sp. nov. (sv. septentrionale) associated with legumes native to Canada possess rearranged symbiosis genes and numerous insertion sequences.</title>
        <authorList>
            <person name="Bromfield E.S.P."/>
            <person name="Cloutier S."/>
        </authorList>
    </citation>
    <scope>NUCLEOTIDE SEQUENCE</scope>
    <source>
        <strain evidence="1">12S5</strain>
    </source>
</reference>
<organism evidence="1 2">
    <name type="scientific">Bradyrhizobium quebecense</name>
    <dbReference type="NCBI Taxonomy" id="2748629"/>
    <lineage>
        <taxon>Bacteria</taxon>
        <taxon>Pseudomonadati</taxon>
        <taxon>Pseudomonadota</taxon>
        <taxon>Alphaproteobacteria</taxon>
        <taxon>Hyphomicrobiales</taxon>
        <taxon>Nitrobacteraceae</taxon>
        <taxon>Bradyrhizobium</taxon>
    </lineage>
</organism>
<name>A0ABS3MKF3_9BRAD</name>
<sequence>MDFKTTMGVLLANGIQSVQHYTPLHYLPFIGRSCAILSKPSLYAAGFKSTHLRSMSHGQDVARGFGEYAHLTLDHQPRILKAKLGAGFPHLALSVPSASIEALAYSLCRFNVAMTRYLRRGEKFGVPESDTNGRYYPGHQIPIARTTDDKMAMLKKHLPLGTMIEVLIHGDLVLPNDITVLCYSEEDLKIARTVLSQIERPWHAELSEPPGDYPRSRIHGKSVDDFIAKAIADPDWRGNGLEFDRLH</sequence>
<gene>
    <name evidence="1" type="ORF">J4P68_21275</name>
</gene>
<proteinExistence type="predicted"/>
<evidence type="ECO:0000313" key="1">
    <source>
        <dbReference type="EMBL" id="MBO1431967.1"/>
    </source>
</evidence>
<dbReference type="Proteomes" id="UP000692816">
    <property type="component" value="Unassembled WGS sequence"/>
</dbReference>
<evidence type="ECO:0000313" key="2">
    <source>
        <dbReference type="Proteomes" id="UP000692816"/>
    </source>
</evidence>
<dbReference type="EMBL" id="JAGEPA010000001">
    <property type="protein sequence ID" value="MBO1431967.1"/>
    <property type="molecule type" value="Genomic_DNA"/>
</dbReference>
<accession>A0ABS3MKF3</accession>
<comment type="caution">
    <text evidence="1">The sequence shown here is derived from an EMBL/GenBank/DDBJ whole genome shotgun (WGS) entry which is preliminary data.</text>
</comment>